<dbReference type="InterPro" id="IPR001245">
    <property type="entry name" value="Ser-Thr/Tyr_kinase_cat_dom"/>
</dbReference>
<dbReference type="FunFam" id="2.60.120.430:FF:000003">
    <property type="entry name" value="FERONIA receptor-like kinase"/>
    <property type="match status" value="1"/>
</dbReference>
<feature type="binding site" evidence="12">
    <location>
        <position position="763"/>
    </location>
    <ligand>
        <name>ATP</name>
        <dbReference type="ChEBI" id="CHEBI:30616"/>
    </ligand>
</feature>
<evidence type="ECO:0000259" key="16">
    <source>
        <dbReference type="PROSITE" id="PS50011"/>
    </source>
</evidence>
<evidence type="ECO:0000256" key="10">
    <source>
        <dbReference type="ARBA" id="ARBA00023136"/>
    </source>
</evidence>
<evidence type="ECO:0000256" key="6">
    <source>
        <dbReference type="ARBA" id="ARBA00022741"/>
    </source>
</evidence>
<dbReference type="InterPro" id="IPR011009">
    <property type="entry name" value="Kinase-like_dom_sf"/>
</dbReference>
<sequence>IKSTKAQEPDDDSEEENEEEDAAAEEVNEEHDDAAEEVNEEHGDVDEEENEEEDAEMNEEHDDAAEHQVQQHHQLQEGHQQHHQQYRNSTLFEEIVGSIPEYKEDEIQLTKEYMIAINNAAEYWTKKGEHQKIHDAIASCIKKNKLIQMLNNEKKELRKHQQQLQKMVKEAAYHKNAIQLDMYEEKSYMTKLQLENDQLLAEKISYLEIINEKEAVIALLRDQKLAQELQSEEDKLEEKEEIIKNPISSKHLSKTITMKKLLLPPLSLYLLPLFLQIATLLSAPIYTPVEDITINCGSSETLSNIYDKRDWAGDINSKFSPSELHQANTNTSSEVRKAPPSSSASQVPYTTARLSLSEFSYTVPLSTGQKFIRFYFYPVSYDPGFDRSKALFSVQTGGFTLLHDFNASEQSLTIKFTPSRAIPDAYAFINGIEIVQRNQLSHRKHHGDGDGVPNKRRRKCRLSFDQDTGMYRNWDSVVDEEKYLDDLSSRWSVLPQNVSIKPNFVKIPEYSAPDAVYQTGRSMGSNHTRNKSYNLTWEFPADPKFLYLLRLHFCEFEPEIMDTGDRSFLIYVENQLAEPQADIIMWSGGNGRPIYKDYVVFMKAGPDHKKVKLFLALQANPINWMTTYNDALLNGLELFKLNDTNGNLAGPNPDPPPPKQMQPKIPSKQSKKKSTPMIPIVAGAVSAILVLLSVLGFLVFSRRRRDKDTDDDPFVPSGLCREFSLSEIKAATRNFNEGSIIGVGGFGHVYKGSIDQGTLVAIKRLKPESQQGVPEFRAEIDMLSQLRHQHLVSLIGYCKDRREMILVYEYMENKTLYDHLMNPKSDPNAQPLPWEKRLQICIGAARGLHYLHTGGTEGTIIHRDVKSTNILLDEKWVAKVSDFGLSKMSSMTMSKTHITTAVKGSYGYLDPEYMLRNQLTEKSDVYSFGVVLCEVLCARPALMRTVEKKEMSLAMWFKARHQNGELDQIIDPSLKGKIEDECFKVFVEIALSCMHENGKQRPSMNNVVEGLVQALKLQQNGDKMDENDETMGETKEAAIMNKSDGGFSSSWTESSDSKNSSRVTNTSSDQSCSTTNNSIKGMSRTVFSEIKDDA</sequence>
<dbReference type="Pfam" id="PF12819">
    <property type="entry name" value="Malectin_like"/>
    <property type="match status" value="1"/>
</dbReference>
<evidence type="ECO:0000256" key="14">
    <source>
        <dbReference type="SAM" id="MobiDB-lite"/>
    </source>
</evidence>
<reference evidence="18" key="1">
    <citation type="journal article" date="2020" name="Plant J.">
        <title>Transposons played a major role in the diversification between the closely related almond and peach genomes: results from the almond genome sequence.</title>
        <authorList>
            <person name="Alioto T."/>
            <person name="Alexiou K.G."/>
            <person name="Bardil A."/>
            <person name="Barteri F."/>
            <person name="Castanera R."/>
            <person name="Cruz F."/>
            <person name="Dhingra A."/>
            <person name="Duval H."/>
            <person name="Fernandez I Marti A."/>
            <person name="Frias L."/>
            <person name="Galan B."/>
            <person name="Garcia J.L."/>
            <person name="Howad W."/>
            <person name="Gomez-Garrido J."/>
            <person name="Gut M."/>
            <person name="Julca I."/>
            <person name="Morata J."/>
            <person name="Puigdomenech P."/>
            <person name="Ribeca P."/>
            <person name="Rubio Cabetas M.J."/>
            <person name="Vlasova A."/>
            <person name="Wirthensohn M."/>
            <person name="Garcia-Mas J."/>
            <person name="Gabaldon T."/>
            <person name="Casacuberta J.M."/>
            <person name="Arus P."/>
        </authorList>
    </citation>
    <scope>NUCLEOTIDE SEQUENCE [LARGE SCALE GENOMIC DNA]</scope>
    <source>
        <strain evidence="18">cv. Texas</strain>
    </source>
</reference>
<dbReference type="GO" id="GO:0004714">
    <property type="term" value="F:transmembrane receptor protein tyrosine kinase activity"/>
    <property type="evidence" value="ECO:0007669"/>
    <property type="project" value="InterPro"/>
</dbReference>
<dbReference type="CDD" id="cd14066">
    <property type="entry name" value="STKc_IRAK"/>
    <property type="match status" value="1"/>
</dbReference>
<dbReference type="InterPro" id="IPR024788">
    <property type="entry name" value="Malectin-like_Carb-bd_dom"/>
</dbReference>
<keyword evidence="13" id="KW-0175">Coiled coil</keyword>
<dbReference type="Gene3D" id="3.30.200.20">
    <property type="entry name" value="Phosphorylase Kinase, domain 1"/>
    <property type="match status" value="1"/>
</dbReference>
<dbReference type="GO" id="GO:0009506">
    <property type="term" value="C:plasmodesma"/>
    <property type="evidence" value="ECO:0007669"/>
    <property type="project" value="TreeGrafter"/>
</dbReference>
<keyword evidence="2" id="KW-0723">Serine/threonine-protein kinase</keyword>
<keyword evidence="9 15" id="KW-1133">Transmembrane helix</keyword>
<organism evidence="17 18">
    <name type="scientific">Prunus dulcis</name>
    <name type="common">Almond</name>
    <name type="synonym">Amygdalus dulcis</name>
    <dbReference type="NCBI Taxonomy" id="3755"/>
    <lineage>
        <taxon>Eukaryota</taxon>
        <taxon>Viridiplantae</taxon>
        <taxon>Streptophyta</taxon>
        <taxon>Embryophyta</taxon>
        <taxon>Tracheophyta</taxon>
        <taxon>Spermatophyta</taxon>
        <taxon>Magnoliopsida</taxon>
        <taxon>eudicotyledons</taxon>
        <taxon>Gunneridae</taxon>
        <taxon>Pentapetalae</taxon>
        <taxon>rosids</taxon>
        <taxon>fabids</taxon>
        <taxon>Rosales</taxon>
        <taxon>Rosaceae</taxon>
        <taxon>Amygdaloideae</taxon>
        <taxon>Amygdaleae</taxon>
        <taxon>Prunus</taxon>
    </lineage>
</organism>
<gene>
    <name evidence="17" type="ORF">ALMOND_2B022249</name>
</gene>
<dbReference type="FunFam" id="1.10.510.10:FF:000252">
    <property type="entry name" value="Receptor-like protein kinase FERONIA"/>
    <property type="match status" value="1"/>
</dbReference>
<evidence type="ECO:0000313" key="17">
    <source>
        <dbReference type="EMBL" id="VVA39035.1"/>
    </source>
</evidence>
<feature type="compositionally biased region" description="Acidic residues" evidence="14">
    <location>
        <begin position="9"/>
        <end position="63"/>
    </location>
</feature>
<dbReference type="SMART" id="SM00220">
    <property type="entry name" value="S_TKc"/>
    <property type="match status" value="1"/>
</dbReference>
<dbReference type="InterPro" id="IPR008271">
    <property type="entry name" value="Ser/Thr_kinase_AS"/>
</dbReference>
<dbReference type="PROSITE" id="PS00108">
    <property type="entry name" value="PROTEIN_KINASE_ST"/>
    <property type="match status" value="1"/>
</dbReference>
<dbReference type="Proteomes" id="UP000327085">
    <property type="component" value="Unassembled WGS sequence"/>
</dbReference>
<proteinExistence type="predicted"/>
<dbReference type="PROSITE" id="PS00107">
    <property type="entry name" value="PROTEIN_KINASE_ATP"/>
    <property type="match status" value="1"/>
</dbReference>
<keyword evidence="4 15" id="KW-0812">Transmembrane</keyword>
<dbReference type="GO" id="GO:0004674">
    <property type="term" value="F:protein serine/threonine kinase activity"/>
    <property type="evidence" value="ECO:0007669"/>
    <property type="project" value="UniProtKB-KW"/>
</dbReference>
<evidence type="ECO:0000256" key="15">
    <source>
        <dbReference type="SAM" id="Phobius"/>
    </source>
</evidence>
<evidence type="ECO:0000256" key="8">
    <source>
        <dbReference type="ARBA" id="ARBA00022840"/>
    </source>
</evidence>
<evidence type="ECO:0000256" key="11">
    <source>
        <dbReference type="ARBA" id="ARBA00023180"/>
    </source>
</evidence>
<feature type="compositionally biased region" description="Polar residues" evidence="14">
    <location>
        <begin position="322"/>
        <end position="333"/>
    </location>
</feature>
<name>A0A5E4GGM8_PRUDU</name>
<feature type="region of interest" description="Disordered" evidence="14">
    <location>
        <begin position="1"/>
        <end position="86"/>
    </location>
</feature>
<feature type="coiled-coil region" evidence="13">
    <location>
        <begin position="143"/>
        <end position="170"/>
    </location>
</feature>
<feature type="domain" description="Protein kinase" evidence="16">
    <location>
        <begin position="735"/>
        <end position="1015"/>
    </location>
</feature>
<dbReference type="GO" id="GO:0005524">
    <property type="term" value="F:ATP binding"/>
    <property type="evidence" value="ECO:0007669"/>
    <property type="project" value="UniProtKB-UniRule"/>
</dbReference>
<dbReference type="GO" id="GO:0005886">
    <property type="term" value="C:plasma membrane"/>
    <property type="evidence" value="ECO:0007669"/>
    <property type="project" value="TreeGrafter"/>
</dbReference>
<dbReference type="PANTHER" id="PTHR27003">
    <property type="entry name" value="OS07G0166700 PROTEIN"/>
    <property type="match status" value="1"/>
</dbReference>
<protein>
    <submittedName>
        <fullName evidence="17">PREDICTED: receptor</fullName>
    </submittedName>
</protein>
<dbReference type="Gene3D" id="2.60.120.430">
    <property type="entry name" value="Galactose-binding lectin"/>
    <property type="match status" value="2"/>
</dbReference>
<dbReference type="OMA" id="RHQNGEL"/>
<keyword evidence="11" id="KW-0325">Glycoprotein</keyword>
<evidence type="ECO:0000256" key="7">
    <source>
        <dbReference type="ARBA" id="ARBA00022777"/>
    </source>
</evidence>
<keyword evidence="10 15" id="KW-0472">Membrane</keyword>
<keyword evidence="8 12" id="KW-0067">ATP-binding</keyword>
<evidence type="ECO:0000256" key="9">
    <source>
        <dbReference type="ARBA" id="ARBA00022989"/>
    </source>
</evidence>
<dbReference type="FunFam" id="3.30.200.20:FF:000039">
    <property type="entry name" value="receptor-like protein kinase FERONIA"/>
    <property type="match status" value="1"/>
</dbReference>
<evidence type="ECO:0000256" key="12">
    <source>
        <dbReference type="PROSITE-ProRule" id="PRU10141"/>
    </source>
</evidence>
<dbReference type="GO" id="GO:0010038">
    <property type="term" value="P:response to metal ion"/>
    <property type="evidence" value="ECO:0007669"/>
    <property type="project" value="UniProtKB-ARBA"/>
</dbReference>
<feature type="region of interest" description="Disordered" evidence="14">
    <location>
        <begin position="1039"/>
        <end position="1094"/>
    </location>
</feature>
<dbReference type="Pfam" id="PF07714">
    <property type="entry name" value="PK_Tyr_Ser-Thr"/>
    <property type="match status" value="1"/>
</dbReference>
<evidence type="ECO:0000313" key="18">
    <source>
        <dbReference type="Proteomes" id="UP000327085"/>
    </source>
</evidence>
<feature type="region of interest" description="Disordered" evidence="14">
    <location>
        <begin position="644"/>
        <end position="673"/>
    </location>
</feature>
<dbReference type="FunFam" id="2.60.120.430:FF:000007">
    <property type="entry name" value="FERONIA receptor-like kinase"/>
    <property type="match status" value="1"/>
</dbReference>
<keyword evidence="17" id="KW-0675">Receptor</keyword>
<evidence type="ECO:0000256" key="2">
    <source>
        <dbReference type="ARBA" id="ARBA00022527"/>
    </source>
</evidence>
<feature type="transmembrane region" description="Helical" evidence="15">
    <location>
        <begin position="677"/>
        <end position="700"/>
    </location>
</feature>
<dbReference type="PROSITE" id="PS50011">
    <property type="entry name" value="PROTEIN_KINASE_DOM"/>
    <property type="match status" value="1"/>
</dbReference>
<dbReference type="EMBL" id="CABIKO010000727">
    <property type="protein sequence ID" value="VVA39035.1"/>
    <property type="molecule type" value="Genomic_DNA"/>
</dbReference>
<dbReference type="Gene3D" id="1.10.510.10">
    <property type="entry name" value="Transferase(Phosphotransferase) domain 1"/>
    <property type="match status" value="1"/>
</dbReference>
<dbReference type="AlphaFoldDB" id="A0A5E4GGM8"/>
<evidence type="ECO:0000256" key="1">
    <source>
        <dbReference type="ARBA" id="ARBA00004479"/>
    </source>
</evidence>
<dbReference type="InterPro" id="IPR017441">
    <property type="entry name" value="Protein_kinase_ATP_BS"/>
</dbReference>
<dbReference type="InParanoid" id="A0A5E4GGM8"/>
<comment type="subcellular location">
    <subcellularLocation>
        <location evidence="1">Membrane</location>
        <topology evidence="1">Single-pass type I membrane protein</topology>
    </subcellularLocation>
</comment>
<dbReference type="InterPro" id="IPR000719">
    <property type="entry name" value="Prot_kinase_dom"/>
</dbReference>
<dbReference type="PANTHER" id="PTHR27003:SF434">
    <property type="entry name" value="RECEPTOR-LIKE PROTEIN KINASE FERONIA"/>
    <property type="match status" value="1"/>
</dbReference>
<keyword evidence="7" id="KW-0418">Kinase</keyword>
<dbReference type="SUPFAM" id="SSF56112">
    <property type="entry name" value="Protein kinase-like (PK-like)"/>
    <property type="match status" value="1"/>
</dbReference>
<feature type="compositionally biased region" description="Polar residues" evidence="14">
    <location>
        <begin position="1046"/>
        <end position="1080"/>
    </location>
</feature>
<dbReference type="Gramene" id="VVA39035">
    <property type="protein sequence ID" value="VVA39035"/>
    <property type="gene ID" value="Prudul26B022249"/>
</dbReference>
<feature type="non-terminal residue" evidence="17">
    <location>
        <position position="1"/>
    </location>
</feature>
<keyword evidence="3" id="KW-0808">Transferase</keyword>
<evidence type="ECO:0000256" key="4">
    <source>
        <dbReference type="ARBA" id="ARBA00022692"/>
    </source>
</evidence>
<dbReference type="InterPro" id="IPR045272">
    <property type="entry name" value="ANXUR1/2-like"/>
</dbReference>
<evidence type="ECO:0000256" key="3">
    <source>
        <dbReference type="ARBA" id="ARBA00022679"/>
    </source>
</evidence>
<keyword evidence="5" id="KW-0732">Signal</keyword>
<accession>A0A5E4GGM8</accession>
<evidence type="ECO:0000256" key="5">
    <source>
        <dbReference type="ARBA" id="ARBA00022729"/>
    </source>
</evidence>
<evidence type="ECO:0000256" key="13">
    <source>
        <dbReference type="SAM" id="Coils"/>
    </source>
</evidence>
<feature type="region of interest" description="Disordered" evidence="14">
    <location>
        <begin position="322"/>
        <end position="345"/>
    </location>
</feature>
<keyword evidence="6 12" id="KW-0547">Nucleotide-binding</keyword>